<gene>
    <name evidence="3" type="ORF">EV378_5124</name>
</gene>
<organism evidence="3 4">
    <name type="scientific">Pseudonocardia endophytica</name>
    <dbReference type="NCBI Taxonomy" id="401976"/>
    <lineage>
        <taxon>Bacteria</taxon>
        <taxon>Bacillati</taxon>
        <taxon>Actinomycetota</taxon>
        <taxon>Actinomycetes</taxon>
        <taxon>Pseudonocardiales</taxon>
        <taxon>Pseudonocardiaceae</taxon>
        <taxon>Pseudonocardia</taxon>
    </lineage>
</organism>
<feature type="region of interest" description="Disordered" evidence="1">
    <location>
        <begin position="41"/>
        <end position="114"/>
    </location>
</feature>
<feature type="compositionally biased region" description="Gly residues" evidence="1">
    <location>
        <begin position="86"/>
        <end position="99"/>
    </location>
</feature>
<feature type="domain" description="PASTA" evidence="2">
    <location>
        <begin position="13"/>
        <end position="73"/>
    </location>
</feature>
<name>A0A4R1HKW2_PSEEN</name>
<sequence>MTGSPENTQTTTTVPELVGLPAAEAHDRALDAALLAVPRNATHTGAGRGPVADQDPAAGEMLERGGTVRIWIEGGAARSATDPGDGPDGSGGGGGGGVGPKPAPVGPAGGGVAG</sequence>
<comment type="caution">
    <text evidence="3">The sequence shown here is derived from an EMBL/GenBank/DDBJ whole genome shotgun (WGS) entry which is preliminary data.</text>
</comment>
<dbReference type="CDD" id="cd06577">
    <property type="entry name" value="PASTA_pknB"/>
    <property type="match status" value="1"/>
</dbReference>
<dbReference type="RefSeq" id="WP_132429929.1">
    <property type="nucleotide sequence ID" value="NZ_SMFZ01000002.1"/>
</dbReference>
<evidence type="ECO:0000259" key="2">
    <source>
        <dbReference type="Pfam" id="PF03793"/>
    </source>
</evidence>
<proteinExistence type="predicted"/>
<dbReference type="Pfam" id="PF03793">
    <property type="entry name" value="PASTA"/>
    <property type="match status" value="1"/>
</dbReference>
<evidence type="ECO:0000313" key="4">
    <source>
        <dbReference type="Proteomes" id="UP000295560"/>
    </source>
</evidence>
<protein>
    <submittedName>
        <fullName evidence="3">PASTA domain-containing protein</fullName>
    </submittedName>
</protein>
<dbReference type="Proteomes" id="UP000295560">
    <property type="component" value="Unassembled WGS sequence"/>
</dbReference>
<evidence type="ECO:0000313" key="3">
    <source>
        <dbReference type="EMBL" id="TCK21145.1"/>
    </source>
</evidence>
<dbReference type="Gene3D" id="3.30.10.20">
    <property type="match status" value="1"/>
</dbReference>
<evidence type="ECO:0000256" key="1">
    <source>
        <dbReference type="SAM" id="MobiDB-lite"/>
    </source>
</evidence>
<dbReference type="OrthoDB" id="3583269at2"/>
<keyword evidence="4" id="KW-1185">Reference proteome</keyword>
<accession>A0A4R1HKW2</accession>
<reference evidence="3 4" key="1">
    <citation type="submission" date="2019-03" db="EMBL/GenBank/DDBJ databases">
        <title>Sequencing the genomes of 1000 actinobacteria strains.</title>
        <authorList>
            <person name="Klenk H.-P."/>
        </authorList>
    </citation>
    <scope>NUCLEOTIDE SEQUENCE [LARGE SCALE GENOMIC DNA]</scope>
    <source>
        <strain evidence="3 4">DSM 44969</strain>
    </source>
</reference>
<dbReference type="InterPro" id="IPR005543">
    <property type="entry name" value="PASTA_dom"/>
</dbReference>
<dbReference type="AlphaFoldDB" id="A0A4R1HKW2"/>
<dbReference type="EMBL" id="SMFZ01000002">
    <property type="protein sequence ID" value="TCK21145.1"/>
    <property type="molecule type" value="Genomic_DNA"/>
</dbReference>